<dbReference type="PROSITE" id="PS51750">
    <property type="entry name" value="BRO_N"/>
    <property type="match status" value="1"/>
</dbReference>
<evidence type="ECO:0000259" key="1">
    <source>
        <dbReference type="PROSITE" id="PS51750"/>
    </source>
</evidence>
<dbReference type="Proteomes" id="UP001222800">
    <property type="component" value="Chromosome"/>
</dbReference>
<feature type="domain" description="Bro-N" evidence="1">
    <location>
        <begin position="11"/>
        <end position="109"/>
    </location>
</feature>
<evidence type="ECO:0000313" key="3">
    <source>
        <dbReference type="Proteomes" id="UP001222800"/>
    </source>
</evidence>
<dbReference type="InterPro" id="IPR003497">
    <property type="entry name" value="BRO_N_domain"/>
</dbReference>
<dbReference type="Pfam" id="PF02498">
    <property type="entry name" value="Bro-N"/>
    <property type="match status" value="1"/>
</dbReference>
<proteinExistence type="predicted"/>
<reference evidence="2 3" key="1">
    <citation type="submission" date="2023-03" db="EMBL/GenBank/DDBJ databases">
        <title>Complete genome sequence of Tepidibacter sp. SWIR-1, isolated from a deep-sea hydrothermal vent.</title>
        <authorList>
            <person name="Li X."/>
        </authorList>
    </citation>
    <scope>NUCLEOTIDE SEQUENCE [LARGE SCALE GENOMIC DNA]</scope>
    <source>
        <strain evidence="2 3">SWIR-1</strain>
    </source>
</reference>
<dbReference type="SMART" id="SM01040">
    <property type="entry name" value="Bro-N"/>
    <property type="match status" value="1"/>
</dbReference>
<evidence type="ECO:0000313" key="2">
    <source>
        <dbReference type="EMBL" id="WFD08726.1"/>
    </source>
</evidence>
<accession>A0ABY8E756</accession>
<sequence length="229" mass="26620">MNNQLQIIDEREILGKEFKIYGDFENPLFLAKDVAEWIGHRNTSKMISDAELDDNEVEKNTLTTLTNSYSALFLTEDGLYEVLMQSRKPVAKQFKKKVRKILKSIRKNGMYIAQTKIQEKMFNAMRIEMTGLVDDLVSKKVDEIENKCSEYIRPLSKKKLNVCQYIKKRLGTEKADEEYELVKQRVLIKLGGTKWEDIPVKTLEDSLNTIDESIKIIKSDRTVNQLSLF</sequence>
<gene>
    <name evidence="2" type="ORF">P4S50_09985</name>
</gene>
<name>A0ABY8E756_9FIRM</name>
<dbReference type="RefSeq" id="WP_277730635.1">
    <property type="nucleotide sequence ID" value="NZ_CP120733.1"/>
</dbReference>
<organism evidence="2 3">
    <name type="scientific">Tepidibacter hydrothermalis</name>
    <dbReference type="NCBI Taxonomy" id="3036126"/>
    <lineage>
        <taxon>Bacteria</taxon>
        <taxon>Bacillati</taxon>
        <taxon>Bacillota</taxon>
        <taxon>Clostridia</taxon>
        <taxon>Peptostreptococcales</taxon>
        <taxon>Peptostreptococcaceae</taxon>
        <taxon>Tepidibacter</taxon>
    </lineage>
</organism>
<protein>
    <submittedName>
        <fullName evidence="2">BRO family protein</fullName>
    </submittedName>
</protein>
<dbReference type="EMBL" id="CP120733">
    <property type="protein sequence ID" value="WFD08726.1"/>
    <property type="molecule type" value="Genomic_DNA"/>
</dbReference>
<keyword evidence="3" id="KW-1185">Reference proteome</keyword>